<dbReference type="AlphaFoldDB" id="A0A162BTY9"/>
<evidence type="ECO:0000313" key="2">
    <source>
        <dbReference type="EMBL" id="KZR97430.1"/>
    </source>
</evidence>
<comment type="caution">
    <text evidence="2">The sequence shown here is derived from an EMBL/GenBank/DDBJ whole genome shotgun (WGS) entry which is preliminary data.</text>
</comment>
<organism evidence="2 3">
    <name type="scientific">Daphnia magna</name>
    <dbReference type="NCBI Taxonomy" id="35525"/>
    <lineage>
        <taxon>Eukaryota</taxon>
        <taxon>Metazoa</taxon>
        <taxon>Ecdysozoa</taxon>
        <taxon>Arthropoda</taxon>
        <taxon>Crustacea</taxon>
        <taxon>Branchiopoda</taxon>
        <taxon>Diplostraca</taxon>
        <taxon>Cladocera</taxon>
        <taxon>Anomopoda</taxon>
        <taxon>Daphniidae</taxon>
        <taxon>Daphnia</taxon>
    </lineage>
</organism>
<keyword evidence="3" id="KW-1185">Reference proteome</keyword>
<proteinExistence type="predicted"/>
<accession>A0A162BTY9</accession>
<protein>
    <submittedName>
        <fullName evidence="2">Uncharacterized protein</fullName>
    </submittedName>
</protein>
<dbReference type="EMBL" id="LRGB01021469">
    <property type="protein sequence ID" value="KZR97430.1"/>
    <property type="molecule type" value="Genomic_DNA"/>
</dbReference>
<feature type="compositionally biased region" description="Basic residues" evidence="1">
    <location>
        <begin position="137"/>
        <end position="149"/>
    </location>
</feature>
<evidence type="ECO:0000256" key="1">
    <source>
        <dbReference type="SAM" id="MobiDB-lite"/>
    </source>
</evidence>
<gene>
    <name evidence="2" type="ORF">APZ42_007705</name>
</gene>
<feature type="compositionally biased region" description="Acidic residues" evidence="1">
    <location>
        <begin position="45"/>
        <end position="54"/>
    </location>
</feature>
<feature type="region of interest" description="Disordered" evidence="1">
    <location>
        <begin position="1"/>
        <end position="156"/>
    </location>
</feature>
<reference evidence="2 3" key="1">
    <citation type="submission" date="2016-03" db="EMBL/GenBank/DDBJ databases">
        <title>EvidentialGene: Evidence-directed Construction of Genes on Genomes.</title>
        <authorList>
            <person name="Gilbert D.G."/>
            <person name="Choi J.-H."/>
            <person name="Mockaitis K."/>
            <person name="Colbourne J."/>
            <person name="Pfrender M."/>
        </authorList>
    </citation>
    <scope>NUCLEOTIDE SEQUENCE [LARGE SCALE GENOMIC DNA]</scope>
    <source>
        <strain evidence="2 3">Xinb3</strain>
        <tissue evidence="2">Complete organism</tissue>
    </source>
</reference>
<dbReference type="Proteomes" id="UP000076858">
    <property type="component" value="Unassembled WGS sequence"/>
</dbReference>
<evidence type="ECO:0000313" key="3">
    <source>
        <dbReference type="Proteomes" id="UP000076858"/>
    </source>
</evidence>
<dbReference type="OrthoDB" id="6381127at2759"/>
<sequence>MLWKTEPCPPIENPTDFGNRFRKSIATQTQDPDIAMENQDHEEILASDDYEDDTTQTTDHFEDVNVSQQQADVVSVHRPSSEDNISNTEESENETQSVQHNAINENDSSRAEVDATESFPSEPEEETPTEIPELLHVSRRPQRNRQKPLRYRDGVQ</sequence>
<name>A0A162BTY9_9CRUS</name>